<dbReference type="AlphaFoldDB" id="A0A5D2I772"/>
<dbReference type="Proteomes" id="UP000322667">
    <property type="component" value="Chromosome D12"/>
</dbReference>
<organism evidence="1 2">
    <name type="scientific">Gossypium tomentosum</name>
    <name type="common">Hawaiian cotton</name>
    <name type="synonym">Gossypium sandvicense</name>
    <dbReference type="NCBI Taxonomy" id="34277"/>
    <lineage>
        <taxon>Eukaryota</taxon>
        <taxon>Viridiplantae</taxon>
        <taxon>Streptophyta</taxon>
        <taxon>Embryophyta</taxon>
        <taxon>Tracheophyta</taxon>
        <taxon>Spermatophyta</taxon>
        <taxon>Magnoliopsida</taxon>
        <taxon>eudicotyledons</taxon>
        <taxon>Gunneridae</taxon>
        <taxon>Pentapetalae</taxon>
        <taxon>rosids</taxon>
        <taxon>malvids</taxon>
        <taxon>Malvales</taxon>
        <taxon>Malvaceae</taxon>
        <taxon>Malvoideae</taxon>
        <taxon>Gossypium</taxon>
    </lineage>
</organism>
<evidence type="ECO:0000313" key="1">
    <source>
        <dbReference type="EMBL" id="TYH37729.1"/>
    </source>
</evidence>
<reference evidence="1 2" key="1">
    <citation type="submission" date="2019-07" db="EMBL/GenBank/DDBJ databases">
        <title>WGS assembly of Gossypium tomentosum.</title>
        <authorList>
            <person name="Chen Z.J."/>
            <person name="Sreedasyam A."/>
            <person name="Ando A."/>
            <person name="Song Q."/>
            <person name="De L."/>
            <person name="Hulse-Kemp A."/>
            <person name="Ding M."/>
            <person name="Ye W."/>
            <person name="Kirkbride R."/>
            <person name="Jenkins J."/>
            <person name="Plott C."/>
            <person name="Lovell J."/>
            <person name="Lin Y.-M."/>
            <person name="Vaughn R."/>
            <person name="Liu B."/>
            <person name="Li W."/>
            <person name="Simpson S."/>
            <person name="Scheffler B."/>
            <person name="Saski C."/>
            <person name="Grover C."/>
            <person name="Hu G."/>
            <person name="Conover J."/>
            <person name="Carlson J."/>
            <person name="Shu S."/>
            <person name="Boston L."/>
            <person name="Williams M."/>
            <person name="Peterson D."/>
            <person name="Mcgee K."/>
            <person name="Jones D."/>
            <person name="Wendel J."/>
            <person name="Stelly D."/>
            <person name="Grimwood J."/>
            <person name="Schmutz J."/>
        </authorList>
    </citation>
    <scope>NUCLEOTIDE SEQUENCE [LARGE SCALE GENOMIC DNA]</scope>
    <source>
        <strain evidence="1">7179.01</strain>
    </source>
</reference>
<protein>
    <submittedName>
        <fullName evidence="1">Uncharacterized protein</fullName>
    </submittedName>
</protein>
<name>A0A5D2I772_GOSTO</name>
<evidence type="ECO:0000313" key="2">
    <source>
        <dbReference type="Proteomes" id="UP000322667"/>
    </source>
</evidence>
<proteinExistence type="predicted"/>
<sequence>MTVPAFDDSRFQKNLLVFCYPFPTKAYFPFFSLVALANFSPVRGEHNLEHHPIDNGLLPFLAPLSQEYRCMYSLF</sequence>
<dbReference type="EMBL" id="CM017634">
    <property type="protein sequence ID" value="TYH37729.1"/>
    <property type="molecule type" value="Genomic_DNA"/>
</dbReference>
<gene>
    <name evidence="1" type="ORF">ES332_D12G060300v1</name>
</gene>
<accession>A0A5D2I772</accession>
<keyword evidence="2" id="KW-1185">Reference proteome</keyword>